<accession>A0ABP7HGJ0</accession>
<gene>
    <name evidence="2" type="ORF">GCM10022380_08680</name>
</gene>
<evidence type="ECO:0000313" key="2">
    <source>
        <dbReference type="EMBL" id="GAA3794072.1"/>
    </source>
</evidence>
<organism evidence="2 3">
    <name type="scientific">Amycolatopsis tucumanensis</name>
    <dbReference type="NCBI Taxonomy" id="401106"/>
    <lineage>
        <taxon>Bacteria</taxon>
        <taxon>Bacillati</taxon>
        <taxon>Actinomycetota</taxon>
        <taxon>Actinomycetes</taxon>
        <taxon>Pseudonocardiales</taxon>
        <taxon>Pseudonocardiaceae</taxon>
        <taxon>Amycolatopsis</taxon>
    </lineage>
</organism>
<reference evidence="3" key="1">
    <citation type="journal article" date="2019" name="Int. J. Syst. Evol. Microbiol.">
        <title>The Global Catalogue of Microorganisms (GCM) 10K type strain sequencing project: providing services to taxonomists for standard genome sequencing and annotation.</title>
        <authorList>
            <consortium name="The Broad Institute Genomics Platform"/>
            <consortium name="The Broad Institute Genome Sequencing Center for Infectious Disease"/>
            <person name="Wu L."/>
            <person name="Ma J."/>
        </authorList>
    </citation>
    <scope>NUCLEOTIDE SEQUENCE [LARGE SCALE GENOMIC DNA]</scope>
    <source>
        <strain evidence="3">JCM 17017</strain>
    </source>
</reference>
<dbReference type="Proteomes" id="UP001501624">
    <property type="component" value="Unassembled WGS sequence"/>
</dbReference>
<comment type="caution">
    <text evidence="2">The sequence shown here is derived from an EMBL/GenBank/DDBJ whole genome shotgun (WGS) entry which is preliminary data.</text>
</comment>
<protein>
    <submittedName>
        <fullName evidence="2">Uncharacterized protein</fullName>
    </submittedName>
</protein>
<sequence>MPTRPAAASRGHVVEPRPTQTDTSAGSSDTEVNELAAMPTGPSGPRAHNAVTPLGNRANAFRSARLRSA</sequence>
<feature type="compositionally biased region" description="Polar residues" evidence="1">
    <location>
        <begin position="18"/>
        <end position="30"/>
    </location>
</feature>
<proteinExistence type="predicted"/>
<keyword evidence="3" id="KW-1185">Reference proteome</keyword>
<evidence type="ECO:0000313" key="3">
    <source>
        <dbReference type="Proteomes" id="UP001501624"/>
    </source>
</evidence>
<name>A0ABP7HGJ0_9PSEU</name>
<dbReference type="EMBL" id="BAABCM010000001">
    <property type="protein sequence ID" value="GAA3794072.1"/>
    <property type="molecule type" value="Genomic_DNA"/>
</dbReference>
<feature type="region of interest" description="Disordered" evidence="1">
    <location>
        <begin position="1"/>
        <end position="69"/>
    </location>
</feature>
<evidence type="ECO:0000256" key="1">
    <source>
        <dbReference type="SAM" id="MobiDB-lite"/>
    </source>
</evidence>